<dbReference type="InterPro" id="IPR001841">
    <property type="entry name" value="Znf_RING"/>
</dbReference>
<evidence type="ECO:0000256" key="4">
    <source>
        <dbReference type="ARBA" id="ARBA00022771"/>
    </source>
</evidence>
<keyword evidence="4" id="KW-0863">Zinc-finger</keyword>
<organism evidence="7 8">
    <name type="scientific">Lepeophtheirus salmonis</name>
    <name type="common">Salmon louse</name>
    <name type="synonym">Caligus salmonis</name>
    <dbReference type="NCBI Taxonomy" id="72036"/>
    <lineage>
        <taxon>Eukaryota</taxon>
        <taxon>Metazoa</taxon>
        <taxon>Ecdysozoa</taxon>
        <taxon>Arthropoda</taxon>
        <taxon>Crustacea</taxon>
        <taxon>Multicrustacea</taxon>
        <taxon>Hexanauplia</taxon>
        <taxon>Copepoda</taxon>
        <taxon>Siphonostomatoida</taxon>
        <taxon>Caligidae</taxon>
        <taxon>Lepeophtheirus</taxon>
    </lineage>
</organism>
<evidence type="ECO:0000256" key="6">
    <source>
        <dbReference type="SAM" id="MobiDB-lite"/>
    </source>
</evidence>
<dbReference type="GO" id="GO:0089720">
    <property type="term" value="F:caspase binding"/>
    <property type="evidence" value="ECO:0007669"/>
    <property type="project" value="UniProtKB-ARBA"/>
</dbReference>
<comment type="similarity">
    <text evidence="1">Belongs to the IAP family.</text>
</comment>
<dbReference type="GO" id="GO:0048471">
    <property type="term" value="C:perinuclear region of cytoplasm"/>
    <property type="evidence" value="ECO:0007669"/>
    <property type="project" value="UniProtKB-ARBA"/>
</dbReference>
<dbReference type="PANTHER" id="PTHR10044:SF139">
    <property type="entry name" value="DEATH-ASSOCIATED INHIBITOR OF APOPTOSIS 2"/>
    <property type="match status" value="1"/>
</dbReference>
<keyword evidence="5" id="KW-0862">Zinc</keyword>
<dbReference type="InterPro" id="IPR050784">
    <property type="entry name" value="IAP"/>
</dbReference>
<dbReference type="GO" id="GO:0043027">
    <property type="term" value="F:cysteine-type endopeptidase inhibitor activity involved in apoptotic process"/>
    <property type="evidence" value="ECO:0007669"/>
    <property type="project" value="UniProtKB-ARBA"/>
</dbReference>
<dbReference type="GO" id="GO:0006915">
    <property type="term" value="P:apoptotic process"/>
    <property type="evidence" value="ECO:0007669"/>
    <property type="project" value="UniProtKB-KW"/>
</dbReference>
<gene>
    <name evidence="7" type="ORF">LSAA_9555</name>
</gene>
<dbReference type="GO" id="GO:0004869">
    <property type="term" value="F:cysteine-type endopeptidase inhibitor activity"/>
    <property type="evidence" value="ECO:0007669"/>
    <property type="project" value="UniProtKB-ARBA"/>
</dbReference>
<dbReference type="GO" id="GO:0008270">
    <property type="term" value="F:zinc ion binding"/>
    <property type="evidence" value="ECO:0007669"/>
    <property type="project" value="UniProtKB-KW"/>
</dbReference>
<dbReference type="EMBL" id="HG994584">
    <property type="protein sequence ID" value="CAF2957996.1"/>
    <property type="molecule type" value="Genomic_DNA"/>
</dbReference>
<dbReference type="OrthoDB" id="6381071at2759"/>
<feature type="compositionally biased region" description="Basic and acidic residues" evidence="6">
    <location>
        <begin position="361"/>
        <end position="374"/>
    </location>
</feature>
<dbReference type="FunFam" id="3.30.40.10:FF:000184">
    <property type="entry name" value="Baculoviral IAP repeat containing 2"/>
    <property type="match status" value="1"/>
</dbReference>
<dbReference type="PROSITE" id="PS50143">
    <property type="entry name" value="BIR_REPEAT_2"/>
    <property type="match status" value="2"/>
</dbReference>
<dbReference type="GO" id="GO:0070936">
    <property type="term" value="P:protein K48-linked ubiquitination"/>
    <property type="evidence" value="ECO:0007669"/>
    <property type="project" value="UniProtKB-ARBA"/>
</dbReference>
<dbReference type="Pfam" id="PF00653">
    <property type="entry name" value="BIR"/>
    <property type="match status" value="3"/>
</dbReference>
<keyword evidence="2" id="KW-0053">Apoptosis</keyword>
<dbReference type="PROSITE" id="PS50089">
    <property type="entry name" value="ZF_RING_2"/>
    <property type="match status" value="1"/>
</dbReference>
<dbReference type="CDD" id="cd16713">
    <property type="entry name" value="RING-HC_BIRC2_3_7"/>
    <property type="match status" value="1"/>
</dbReference>
<dbReference type="AlphaFoldDB" id="A0A7R8H9N0"/>
<evidence type="ECO:0000313" key="8">
    <source>
        <dbReference type="Proteomes" id="UP000675881"/>
    </source>
</evidence>
<dbReference type="Gene3D" id="3.30.40.10">
    <property type="entry name" value="Zinc/RING finger domain, C3HC4 (zinc finger)"/>
    <property type="match status" value="1"/>
</dbReference>
<feature type="region of interest" description="Disordered" evidence="6">
    <location>
        <begin position="502"/>
        <end position="522"/>
    </location>
</feature>
<reference evidence="7" key="1">
    <citation type="submission" date="2021-02" db="EMBL/GenBank/DDBJ databases">
        <authorList>
            <person name="Bekaert M."/>
        </authorList>
    </citation>
    <scope>NUCLEOTIDE SEQUENCE</scope>
    <source>
        <strain evidence="7">IoA-00</strain>
    </source>
</reference>
<dbReference type="SUPFAM" id="SSF57924">
    <property type="entry name" value="Inhibitor of apoptosis (IAP) repeat"/>
    <property type="match status" value="3"/>
</dbReference>
<proteinExistence type="inferred from homology"/>
<feature type="region of interest" description="Disordered" evidence="6">
    <location>
        <begin position="361"/>
        <end position="385"/>
    </location>
</feature>
<dbReference type="Pfam" id="PF13920">
    <property type="entry name" value="zf-C3HC4_3"/>
    <property type="match status" value="1"/>
</dbReference>
<dbReference type="GO" id="GO:0005829">
    <property type="term" value="C:cytosol"/>
    <property type="evidence" value="ECO:0007669"/>
    <property type="project" value="UniProtKB-ARBA"/>
</dbReference>
<name>A0A7R8H9N0_LEPSM</name>
<dbReference type="Gene3D" id="1.10.1170.10">
    <property type="entry name" value="Inhibitor Of Apoptosis Protein (2mihbC-IAP-1), Chain A"/>
    <property type="match status" value="3"/>
</dbReference>
<dbReference type="CDD" id="cd00022">
    <property type="entry name" value="BIR"/>
    <property type="match status" value="3"/>
</dbReference>
<dbReference type="PANTHER" id="PTHR10044">
    <property type="entry name" value="INHIBITOR OF APOPTOSIS"/>
    <property type="match status" value="1"/>
</dbReference>
<dbReference type="InterPro" id="IPR001370">
    <property type="entry name" value="BIR_rpt"/>
</dbReference>
<dbReference type="SMART" id="SM00184">
    <property type="entry name" value="RING"/>
    <property type="match status" value="1"/>
</dbReference>
<keyword evidence="3" id="KW-0479">Metal-binding</keyword>
<accession>A0A7R8H9N0</accession>
<evidence type="ECO:0000256" key="2">
    <source>
        <dbReference type="ARBA" id="ARBA00022703"/>
    </source>
</evidence>
<dbReference type="GO" id="GO:0061630">
    <property type="term" value="F:ubiquitin protein ligase activity"/>
    <property type="evidence" value="ECO:0007669"/>
    <property type="project" value="UniProtKB-ARBA"/>
</dbReference>
<dbReference type="SMART" id="SM00238">
    <property type="entry name" value="BIR"/>
    <property type="match status" value="3"/>
</dbReference>
<dbReference type="FunFam" id="1.10.1170.10:FF:000002">
    <property type="entry name" value="Baculoviral IAP repeat containing 7"/>
    <property type="match status" value="1"/>
</dbReference>
<keyword evidence="8" id="KW-1185">Reference proteome</keyword>
<dbReference type="FunFam" id="1.10.1170.10:FF:000003">
    <property type="entry name" value="E3 ubiquitin-protein ligase XIAP"/>
    <property type="match status" value="1"/>
</dbReference>
<evidence type="ECO:0000313" key="7">
    <source>
        <dbReference type="EMBL" id="CAF2957996.1"/>
    </source>
</evidence>
<evidence type="ECO:0000256" key="5">
    <source>
        <dbReference type="ARBA" id="ARBA00022833"/>
    </source>
</evidence>
<sequence length="676" mass="75409">MTERATEQHPLASEIPLLLAADTLDCWISPLDLVHISLDNLDASDSSKVPMLTPSLVRTPVQRVALHSRTPNLKPSTNSSLPVAWITGPATDPNLQIKASRNLNDKYYATNRNMKEVTISSVLFQDFLFLSHTLSHLSSMTKQDVNMTNPMRYEEMRLSTFKNWPSNAKVEARKIAKAGFFHTEMKVKFNVPGAMFLISQWEYGDQVMAKHRYANSNCPFILNISDNVPMILNSSTSDSETNNNDEVDIPPQLLRIRSYSPQRIESFKSETSRFRFIYSGRGDCVRCVFCGEYVGDWDRNDDPEEEHRNLFSHCPFVRGLEVGNIPISRRPFSSSPSSTDFFLSARSSAPSLLVEGNRGYDEVGMRPQRPDNERPYGGTNNSNKVLKIKENPKSNSEESIGIIKHTGPVHPKYSTVESRLRTFAEWPPALVPRPKELSDAGFYYIGLSDQVKCFSCDGGLRNWTPQDDPWTEHARWFSKCGFVRLIKGDEFIQECIVKKPTTESDPLTEQESGSGGDGEDEKITNLMSTSIVNEVLSMGIGFSTSSQLMDAAFGVKRCDGTSTNELAAERVPKTNVIIPPSTETTSSISTTVAIPPVNNLSISPKLEENAEVGSDLESENRMLKEQRQCKICMDNEIGVVFLPCGHLICCTSCAPALQDCPLCRTSIKGTVKTYMS</sequence>
<evidence type="ECO:0000256" key="1">
    <source>
        <dbReference type="ARBA" id="ARBA00006672"/>
    </source>
</evidence>
<dbReference type="InterPro" id="IPR013083">
    <property type="entry name" value="Znf_RING/FYVE/PHD"/>
</dbReference>
<dbReference type="Proteomes" id="UP000675881">
    <property type="component" value="Chromosome 5"/>
</dbReference>
<protein>
    <submittedName>
        <fullName evidence="7">BIRC2_3</fullName>
    </submittedName>
</protein>
<evidence type="ECO:0000256" key="3">
    <source>
        <dbReference type="ARBA" id="ARBA00022723"/>
    </source>
</evidence>
<dbReference type="PROSITE" id="PS01282">
    <property type="entry name" value="BIR_REPEAT_1"/>
    <property type="match status" value="1"/>
</dbReference>
<dbReference type="GO" id="GO:0031625">
    <property type="term" value="F:ubiquitin protein ligase binding"/>
    <property type="evidence" value="ECO:0007669"/>
    <property type="project" value="UniProtKB-ARBA"/>
</dbReference>